<keyword evidence="3" id="KW-1185">Reference proteome</keyword>
<protein>
    <submittedName>
        <fullName evidence="2">Chemotaxis protein CheW</fullName>
    </submittedName>
</protein>
<feature type="domain" description="CheW-like" evidence="1">
    <location>
        <begin position="4"/>
        <end position="148"/>
    </location>
</feature>
<dbReference type="PANTHER" id="PTHR22617:SF23">
    <property type="entry name" value="CHEMOTAXIS PROTEIN CHEW"/>
    <property type="match status" value="1"/>
</dbReference>
<evidence type="ECO:0000259" key="1">
    <source>
        <dbReference type="PROSITE" id="PS50851"/>
    </source>
</evidence>
<reference evidence="2" key="2">
    <citation type="submission" date="2020-09" db="EMBL/GenBank/DDBJ databases">
        <authorList>
            <person name="Sun Q."/>
            <person name="Zhou Y."/>
        </authorList>
    </citation>
    <scope>NUCLEOTIDE SEQUENCE</scope>
    <source>
        <strain evidence="2">CGMCC 1.12214</strain>
    </source>
</reference>
<evidence type="ECO:0000313" key="3">
    <source>
        <dbReference type="Proteomes" id="UP000603912"/>
    </source>
</evidence>
<accession>A0A917MIJ9</accession>
<dbReference type="RefSeq" id="WP_188518528.1">
    <property type="nucleotide sequence ID" value="NZ_BMES01000002.1"/>
</dbReference>
<reference evidence="2" key="1">
    <citation type="journal article" date="2014" name="Int. J. Syst. Evol. Microbiol.">
        <title>Complete genome sequence of Corynebacterium casei LMG S-19264T (=DSM 44701T), isolated from a smear-ripened cheese.</title>
        <authorList>
            <consortium name="US DOE Joint Genome Institute (JGI-PGF)"/>
            <person name="Walter F."/>
            <person name="Albersmeier A."/>
            <person name="Kalinowski J."/>
            <person name="Ruckert C."/>
        </authorList>
    </citation>
    <scope>NUCLEOTIDE SEQUENCE</scope>
    <source>
        <strain evidence="2">CGMCC 1.12214</strain>
    </source>
</reference>
<dbReference type="GO" id="GO:0007165">
    <property type="term" value="P:signal transduction"/>
    <property type="evidence" value="ECO:0007669"/>
    <property type="project" value="InterPro"/>
</dbReference>
<dbReference type="Pfam" id="PF01584">
    <property type="entry name" value="CheW"/>
    <property type="match status" value="1"/>
</dbReference>
<evidence type="ECO:0000313" key="2">
    <source>
        <dbReference type="EMBL" id="GGH23894.1"/>
    </source>
</evidence>
<dbReference type="InterPro" id="IPR039315">
    <property type="entry name" value="CheW"/>
</dbReference>
<dbReference type="Proteomes" id="UP000603912">
    <property type="component" value="Unassembled WGS sequence"/>
</dbReference>
<comment type="caution">
    <text evidence="2">The sequence shown here is derived from an EMBL/GenBank/DDBJ whole genome shotgun (WGS) entry which is preliminary data.</text>
</comment>
<organism evidence="2 3">
    <name type="scientific">Alsobacter metallidurans</name>
    <dbReference type="NCBI Taxonomy" id="340221"/>
    <lineage>
        <taxon>Bacteria</taxon>
        <taxon>Pseudomonadati</taxon>
        <taxon>Pseudomonadota</taxon>
        <taxon>Alphaproteobacteria</taxon>
        <taxon>Hyphomicrobiales</taxon>
        <taxon>Alsobacteraceae</taxon>
        <taxon>Alsobacter</taxon>
    </lineage>
</organism>
<sequence length="156" mass="16749">MATVNQFVTLGVGEDVFALPIESVREILEMRRIARLPHAPNCVLGMIDVRGESVPVLDLRLRLGLEPVPETAATRIVILNAEQDGSELSVGLLAERVFEVAELDDGRLDPPPAVGGAKASACVSGVGRRRDAFVMVFDVPRLLRLDDLPSLATKAA</sequence>
<dbReference type="InterPro" id="IPR002545">
    <property type="entry name" value="CheW-lke_dom"/>
</dbReference>
<dbReference type="GO" id="GO:0005829">
    <property type="term" value="C:cytosol"/>
    <property type="evidence" value="ECO:0007669"/>
    <property type="project" value="TreeGrafter"/>
</dbReference>
<dbReference type="PROSITE" id="PS50851">
    <property type="entry name" value="CHEW"/>
    <property type="match status" value="1"/>
</dbReference>
<dbReference type="AlphaFoldDB" id="A0A917MIJ9"/>
<dbReference type="InterPro" id="IPR036061">
    <property type="entry name" value="CheW-like_dom_sf"/>
</dbReference>
<gene>
    <name evidence="2" type="primary">cheW</name>
    <name evidence="2" type="ORF">GCM10007036_29910</name>
</gene>
<dbReference type="SMART" id="SM00260">
    <property type="entry name" value="CheW"/>
    <property type="match status" value="1"/>
</dbReference>
<name>A0A917MIJ9_9HYPH</name>
<dbReference type="GO" id="GO:0006935">
    <property type="term" value="P:chemotaxis"/>
    <property type="evidence" value="ECO:0007669"/>
    <property type="project" value="InterPro"/>
</dbReference>
<dbReference type="Gene3D" id="2.40.50.180">
    <property type="entry name" value="CheA-289, Domain 4"/>
    <property type="match status" value="1"/>
</dbReference>
<dbReference type="EMBL" id="BMES01000002">
    <property type="protein sequence ID" value="GGH23894.1"/>
    <property type="molecule type" value="Genomic_DNA"/>
</dbReference>
<dbReference type="Gene3D" id="2.30.30.40">
    <property type="entry name" value="SH3 Domains"/>
    <property type="match status" value="1"/>
</dbReference>
<proteinExistence type="predicted"/>
<dbReference type="PANTHER" id="PTHR22617">
    <property type="entry name" value="CHEMOTAXIS SENSOR HISTIDINE KINASE-RELATED"/>
    <property type="match status" value="1"/>
</dbReference>
<dbReference type="SUPFAM" id="SSF50341">
    <property type="entry name" value="CheW-like"/>
    <property type="match status" value="1"/>
</dbReference>